<dbReference type="PANTHER" id="PTHR21445:SF0">
    <property type="entry name" value="APURINIC-APYRIMIDINIC ENDONUCLEASE"/>
    <property type="match status" value="1"/>
</dbReference>
<evidence type="ECO:0000256" key="2">
    <source>
        <dbReference type="ARBA" id="ARBA00005340"/>
    </source>
</evidence>
<protein>
    <submittedName>
        <fullName evidence="10">Endonuclease IV</fullName>
    </submittedName>
</protein>
<keyword evidence="4" id="KW-0479">Metal-binding</keyword>
<evidence type="ECO:0000256" key="1">
    <source>
        <dbReference type="ARBA" id="ARBA00001947"/>
    </source>
</evidence>
<evidence type="ECO:0000313" key="11">
    <source>
        <dbReference type="Proteomes" id="UP000180098"/>
    </source>
</evidence>
<keyword evidence="6" id="KW-0378">Hydrolase</keyword>
<evidence type="ECO:0000256" key="8">
    <source>
        <dbReference type="ARBA" id="ARBA00023204"/>
    </source>
</evidence>
<keyword evidence="3" id="KW-0540">Nuclease</keyword>
<accession>A0A1S2LSZ7</accession>
<evidence type="ECO:0000259" key="9">
    <source>
        <dbReference type="Pfam" id="PF01261"/>
    </source>
</evidence>
<gene>
    <name evidence="10" type="ORF">BKP35_01190</name>
</gene>
<dbReference type="GO" id="GO:0008081">
    <property type="term" value="F:phosphoric diester hydrolase activity"/>
    <property type="evidence" value="ECO:0007669"/>
    <property type="project" value="TreeGrafter"/>
</dbReference>
<dbReference type="AlphaFoldDB" id="A0A1S2LSZ7"/>
<dbReference type="SMART" id="SM00518">
    <property type="entry name" value="AP2Ec"/>
    <property type="match status" value="1"/>
</dbReference>
<dbReference type="Gene3D" id="3.20.20.150">
    <property type="entry name" value="Divalent-metal-dependent TIM barrel enzymes"/>
    <property type="match status" value="1"/>
</dbReference>
<dbReference type="GO" id="GO:0006284">
    <property type="term" value="P:base-excision repair"/>
    <property type="evidence" value="ECO:0007669"/>
    <property type="project" value="TreeGrafter"/>
</dbReference>
<comment type="caution">
    <text evidence="10">The sequence shown here is derived from an EMBL/GenBank/DDBJ whole genome shotgun (WGS) entry which is preliminary data.</text>
</comment>
<evidence type="ECO:0000256" key="6">
    <source>
        <dbReference type="ARBA" id="ARBA00022801"/>
    </source>
</evidence>
<reference evidence="10 11" key="1">
    <citation type="submission" date="2016-10" db="EMBL/GenBank/DDBJ databases">
        <title>Draft genome sequences of four alkaliphilic bacteria belonging to the Anaerobacillus genus.</title>
        <authorList>
            <person name="Bassil N.M."/>
            <person name="Lloyd J.R."/>
        </authorList>
    </citation>
    <scope>NUCLEOTIDE SEQUENCE [LARGE SCALE GENOMIC DNA]</scope>
    <source>
        <strain evidence="10 11">DSM 15340</strain>
    </source>
</reference>
<evidence type="ECO:0000256" key="5">
    <source>
        <dbReference type="ARBA" id="ARBA00022763"/>
    </source>
</evidence>
<evidence type="ECO:0000256" key="4">
    <source>
        <dbReference type="ARBA" id="ARBA00022723"/>
    </source>
</evidence>
<feature type="domain" description="Xylose isomerase-like TIM barrel" evidence="9">
    <location>
        <begin position="19"/>
        <end position="273"/>
    </location>
</feature>
<dbReference type="EMBL" id="MLQQ01000001">
    <property type="protein sequence ID" value="OIJ15638.1"/>
    <property type="molecule type" value="Genomic_DNA"/>
</dbReference>
<comment type="cofactor">
    <cofactor evidence="1">
        <name>Zn(2+)</name>
        <dbReference type="ChEBI" id="CHEBI:29105"/>
    </cofactor>
</comment>
<dbReference type="GO" id="GO:0008270">
    <property type="term" value="F:zinc ion binding"/>
    <property type="evidence" value="ECO:0007669"/>
    <property type="project" value="InterPro"/>
</dbReference>
<evidence type="ECO:0000256" key="3">
    <source>
        <dbReference type="ARBA" id="ARBA00022722"/>
    </source>
</evidence>
<dbReference type="Proteomes" id="UP000180098">
    <property type="component" value="Unassembled WGS sequence"/>
</dbReference>
<dbReference type="SUPFAM" id="SSF51658">
    <property type="entry name" value="Xylose isomerase-like"/>
    <property type="match status" value="1"/>
</dbReference>
<dbReference type="NCBIfam" id="TIGR00587">
    <property type="entry name" value="nfo"/>
    <property type="match status" value="1"/>
</dbReference>
<name>A0A1S2LSZ7_9BACI</name>
<dbReference type="GO" id="GO:0003677">
    <property type="term" value="F:DNA binding"/>
    <property type="evidence" value="ECO:0007669"/>
    <property type="project" value="InterPro"/>
</dbReference>
<dbReference type="Pfam" id="PF01261">
    <property type="entry name" value="AP_endonuc_2"/>
    <property type="match status" value="1"/>
</dbReference>
<dbReference type="InterPro" id="IPR001719">
    <property type="entry name" value="AP_endonuc_2"/>
</dbReference>
<sequence length="277" mass="30915">MYIGCHVSIRNGYDQAAKTAHALGANAFQYFPKNPRSISIKDFDKKTASLCKQFCQLNELVSVAHTPYPTKLISENRDLEKQIISSLLNDLEIAEACGSLGVVVHFGSMKSGDPLEGYKKMISLLNSVLHKWSGNALILIENNAGAGTNMGTTLEEMVQIRKLTDAPEKIGFCFDTCHSFASGLWDGDNWDSLVEKGLELGYFQHLKVIHLNNSKYASGKRKDRHANLLNGYITKTQLEQFIHSSVVNNVPLILETPIDEAKHSHKDEIQLVKQWLN</sequence>
<dbReference type="RefSeq" id="WP_071311563.1">
    <property type="nucleotide sequence ID" value="NZ_MLQQ01000001.1"/>
</dbReference>
<proteinExistence type="inferred from homology"/>
<comment type="similarity">
    <text evidence="2">Belongs to the AP endonuclease 2 family.</text>
</comment>
<organism evidence="10 11">
    <name type="scientific">Anaerobacillus arseniciselenatis</name>
    <dbReference type="NCBI Taxonomy" id="85682"/>
    <lineage>
        <taxon>Bacteria</taxon>
        <taxon>Bacillati</taxon>
        <taxon>Bacillota</taxon>
        <taxon>Bacilli</taxon>
        <taxon>Bacillales</taxon>
        <taxon>Bacillaceae</taxon>
        <taxon>Anaerobacillus</taxon>
    </lineage>
</organism>
<dbReference type="InterPro" id="IPR036237">
    <property type="entry name" value="Xyl_isomerase-like_sf"/>
</dbReference>
<dbReference type="OrthoDB" id="9805666at2"/>
<keyword evidence="8" id="KW-0234">DNA repair</keyword>
<dbReference type="InterPro" id="IPR013022">
    <property type="entry name" value="Xyl_isomerase-like_TIM-brl"/>
</dbReference>
<keyword evidence="11" id="KW-1185">Reference proteome</keyword>
<keyword evidence="10" id="KW-0255">Endonuclease</keyword>
<evidence type="ECO:0000256" key="7">
    <source>
        <dbReference type="ARBA" id="ARBA00022833"/>
    </source>
</evidence>
<keyword evidence="5" id="KW-0227">DNA damage</keyword>
<keyword evidence="7" id="KW-0862">Zinc</keyword>
<dbReference type="InterPro" id="IPR018246">
    <property type="entry name" value="AP_endonuc_F2_Zn_BS"/>
</dbReference>
<dbReference type="PROSITE" id="PS51432">
    <property type="entry name" value="AP_NUCLEASE_F2_4"/>
    <property type="match status" value="1"/>
</dbReference>
<dbReference type="PANTHER" id="PTHR21445">
    <property type="entry name" value="ENDONUCLEASE IV ENDODEOXYRIBONUCLEASE IV"/>
    <property type="match status" value="1"/>
</dbReference>
<dbReference type="PROSITE" id="PS00730">
    <property type="entry name" value="AP_NUCLEASE_F2_2"/>
    <property type="match status" value="1"/>
</dbReference>
<dbReference type="GO" id="GO:0003906">
    <property type="term" value="F:DNA-(apurinic or apyrimidinic site) endonuclease activity"/>
    <property type="evidence" value="ECO:0007669"/>
    <property type="project" value="TreeGrafter"/>
</dbReference>
<evidence type="ECO:0000313" key="10">
    <source>
        <dbReference type="EMBL" id="OIJ15638.1"/>
    </source>
</evidence>